<evidence type="ECO:0000313" key="7">
    <source>
        <dbReference type="Proteomes" id="UP000295499"/>
    </source>
</evidence>
<comment type="cofactor">
    <cofactor evidence="1">
        <name>Mg(2+)</name>
        <dbReference type="ChEBI" id="CHEBI:18420"/>
    </cofactor>
</comment>
<dbReference type="SFLD" id="SFLDS00003">
    <property type="entry name" value="Haloacid_Dehalogenase"/>
    <property type="match status" value="1"/>
</dbReference>
<dbReference type="Gene3D" id="3.40.50.1000">
    <property type="entry name" value="HAD superfamily/HAD-like"/>
    <property type="match status" value="1"/>
</dbReference>
<dbReference type="Pfam" id="PF13419">
    <property type="entry name" value="HAD_2"/>
    <property type="match status" value="1"/>
</dbReference>
<keyword evidence="7" id="KW-1185">Reference proteome</keyword>
<dbReference type="InterPro" id="IPR023214">
    <property type="entry name" value="HAD_sf"/>
</dbReference>
<comment type="caution">
    <text evidence="6">The sequence shown here is derived from an EMBL/GenBank/DDBJ whole genome shotgun (WGS) entry which is preliminary data.</text>
</comment>
<evidence type="ECO:0000256" key="3">
    <source>
        <dbReference type="ARBA" id="ARBA00022723"/>
    </source>
</evidence>
<accession>A0A4R6IQH4</accession>
<dbReference type="CDD" id="cd07505">
    <property type="entry name" value="HAD_BPGM-like"/>
    <property type="match status" value="1"/>
</dbReference>
<evidence type="ECO:0000313" key="6">
    <source>
        <dbReference type="EMBL" id="TDO24590.1"/>
    </source>
</evidence>
<dbReference type="AlphaFoldDB" id="A0A4R6IQH4"/>
<dbReference type="PRINTS" id="PR00413">
    <property type="entry name" value="HADHALOGNASE"/>
</dbReference>
<keyword evidence="3" id="KW-0479">Metal-binding</keyword>
<gene>
    <name evidence="6" type="ORF">CLV32_0879</name>
</gene>
<dbReference type="InterPro" id="IPR036412">
    <property type="entry name" value="HAD-like_sf"/>
</dbReference>
<dbReference type="InterPro" id="IPR041492">
    <property type="entry name" value="HAD_2"/>
</dbReference>
<organism evidence="6 7">
    <name type="scientific">Pedobacter duraquae</name>
    <dbReference type="NCBI Taxonomy" id="425511"/>
    <lineage>
        <taxon>Bacteria</taxon>
        <taxon>Pseudomonadati</taxon>
        <taxon>Bacteroidota</taxon>
        <taxon>Sphingobacteriia</taxon>
        <taxon>Sphingobacteriales</taxon>
        <taxon>Sphingobacteriaceae</taxon>
        <taxon>Pedobacter</taxon>
    </lineage>
</organism>
<keyword evidence="6" id="KW-0378">Hydrolase</keyword>
<dbReference type="PANTHER" id="PTHR46193:SF18">
    <property type="entry name" value="HEXITOL PHOSPHATASE B"/>
    <property type="match status" value="1"/>
</dbReference>
<dbReference type="SUPFAM" id="SSF56784">
    <property type="entry name" value="HAD-like"/>
    <property type="match status" value="1"/>
</dbReference>
<dbReference type="InterPro" id="IPR051600">
    <property type="entry name" value="Beta-PGM-like"/>
</dbReference>
<evidence type="ECO:0000256" key="1">
    <source>
        <dbReference type="ARBA" id="ARBA00001946"/>
    </source>
</evidence>
<dbReference type="InterPro" id="IPR023198">
    <property type="entry name" value="PGP-like_dom2"/>
</dbReference>
<dbReference type="GO" id="GO:0016787">
    <property type="term" value="F:hydrolase activity"/>
    <property type="evidence" value="ECO:0007669"/>
    <property type="project" value="UniProtKB-KW"/>
</dbReference>
<dbReference type="SFLD" id="SFLDG01129">
    <property type="entry name" value="C1.5:_HAD__Beta-PGM__Phosphata"/>
    <property type="match status" value="1"/>
</dbReference>
<reference evidence="6 7" key="1">
    <citation type="submission" date="2019-03" db="EMBL/GenBank/DDBJ databases">
        <title>Genomic Encyclopedia of Archaeal and Bacterial Type Strains, Phase II (KMG-II): from individual species to whole genera.</title>
        <authorList>
            <person name="Goeker M."/>
        </authorList>
    </citation>
    <scope>NUCLEOTIDE SEQUENCE [LARGE SCALE GENOMIC DNA]</scope>
    <source>
        <strain evidence="6 7">DSM 19034</strain>
    </source>
</reference>
<protein>
    <submittedName>
        <fullName evidence="6">HAD superfamily hydrolase (TIGR01509 family)/beta-phosphoglucomutase family hydrolase</fullName>
    </submittedName>
</protein>
<evidence type="ECO:0000256" key="2">
    <source>
        <dbReference type="ARBA" id="ARBA00006171"/>
    </source>
</evidence>
<dbReference type="GO" id="GO:0046872">
    <property type="term" value="F:metal ion binding"/>
    <property type="evidence" value="ECO:0007669"/>
    <property type="project" value="UniProtKB-KW"/>
</dbReference>
<dbReference type="NCBIfam" id="TIGR01509">
    <property type="entry name" value="HAD-SF-IA-v3"/>
    <property type="match status" value="1"/>
</dbReference>
<keyword evidence="5" id="KW-0119">Carbohydrate metabolism</keyword>
<name>A0A4R6IQH4_9SPHI</name>
<evidence type="ECO:0000256" key="4">
    <source>
        <dbReference type="ARBA" id="ARBA00022842"/>
    </source>
</evidence>
<comment type="similarity">
    <text evidence="2">Belongs to the HAD-like hydrolase superfamily. CbbY/CbbZ/Gph/YieH family.</text>
</comment>
<keyword evidence="4" id="KW-0460">Magnesium</keyword>
<dbReference type="Proteomes" id="UP000295499">
    <property type="component" value="Unassembled WGS sequence"/>
</dbReference>
<dbReference type="InterPro" id="IPR006439">
    <property type="entry name" value="HAD-SF_hydro_IA"/>
</dbReference>
<dbReference type="Gene3D" id="1.10.150.240">
    <property type="entry name" value="Putative phosphatase, domain 2"/>
    <property type="match status" value="1"/>
</dbReference>
<sequence>MDNLVPMNMLNFAPTGFIFDLNGTMINDMEYHTRAWHAIINVDLNKELSYEAVKQEMYGKNQEVLERVFGKERFTRAEMDDLSLDKEKRYQEAYRPELALIAGLDKFLAQAKQKEIGMAIGSAAINFNIDFVLDGLHIRHYFNAIVSADDVVASKPDPETFLKCAEKLGLSPSACIVFEDAPKGVESALNAGMKCIVLTTTHDVHEFSAYPNILGFIKDYNDPILKELF</sequence>
<evidence type="ECO:0000256" key="5">
    <source>
        <dbReference type="ARBA" id="ARBA00023277"/>
    </source>
</evidence>
<dbReference type="PANTHER" id="PTHR46193">
    <property type="entry name" value="6-PHOSPHOGLUCONATE PHOSPHATASE"/>
    <property type="match status" value="1"/>
</dbReference>
<proteinExistence type="inferred from homology"/>
<dbReference type="EMBL" id="SNWM01000001">
    <property type="protein sequence ID" value="TDO24590.1"/>
    <property type="molecule type" value="Genomic_DNA"/>
</dbReference>